<protein>
    <submittedName>
        <fullName evidence="2">Uncharacterized protein</fullName>
    </submittedName>
</protein>
<feature type="transmembrane region" description="Helical" evidence="1">
    <location>
        <begin position="50"/>
        <end position="74"/>
    </location>
</feature>
<reference evidence="2 3" key="1">
    <citation type="journal article" date="2017" name="Int. J. Syst. Evol. Microbiol.">
        <title>Roseitalea porphyridii gen. nov., sp. nov., isolated from a red alga, and reclassification of Hoeflea suaedae Chung et al. 2013 as Pseudohoeflea suaedae gen. nov., comb. nov.</title>
        <authorList>
            <person name="Hyeon J.W."/>
            <person name="Jeong S.E."/>
            <person name="Baek K."/>
            <person name="Jeon C.O."/>
        </authorList>
    </citation>
    <scope>NUCLEOTIDE SEQUENCE [LARGE SCALE GENOMIC DNA]</scope>
    <source>
        <strain evidence="2 3">MA7-20</strain>
    </source>
</reference>
<dbReference type="KEGG" id="rpod:E0E05_10345"/>
<evidence type="ECO:0000313" key="3">
    <source>
        <dbReference type="Proteomes" id="UP000293719"/>
    </source>
</evidence>
<evidence type="ECO:0000313" key="2">
    <source>
        <dbReference type="EMBL" id="QBK30955.1"/>
    </source>
</evidence>
<evidence type="ECO:0000256" key="1">
    <source>
        <dbReference type="SAM" id="Phobius"/>
    </source>
</evidence>
<sequence>MSDGASRAASRAQGIRLAIAAPALAAAIAVWTLASLTLRFGWALGPQPVTVAAIFGAGAGIGFAIAAFFATLVATGTRRRMALTFGIAVATILASTLALYFLEHRAYFSQWHGPALSRVWFIQQFYTGVAAAGHVAVLGTRYLGLPALALLALASWWTHRNAD</sequence>
<dbReference type="RefSeq" id="WP_131616634.1">
    <property type="nucleotide sequence ID" value="NZ_CP036532.1"/>
</dbReference>
<keyword evidence="1" id="KW-1133">Transmembrane helix</keyword>
<dbReference type="AlphaFoldDB" id="A0A4P6V1F5"/>
<name>A0A4P6V1F5_9HYPH</name>
<dbReference type="Proteomes" id="UP000293719">
    <property type="component" value="Chromosome"/>
</dbReference>
<feature type="transmembrane region" description="Helical" evidence="1">
    <location>
        <begin position="17"/>
        <end position="38"/>
    </location>
</feature>
<feature type="transmembrane region" description="Helical" evidence="1">
    <location>
        <begin position="142"/>
        <end position="159"/>
    </location>
</feature>
<dbReference type="OrthoDB" id="8283003at2"/>
<proteinExistence type="predicted"/>
<dbReference type="GeneID" id="90767697"/>
<keyword evidence="3" id="KW-1185">Reference proteome</keyword>
<dbReference type="EMBL" id="CP036532">
    <property type="protein sequence ID" value="QBK30955.1"/>
    <property type="molecule type" value="Genomic_DNA"/>
</dbReference>
<keyword evidence="1" id="KW-0812">Transmembrane</keyword>
<organism evidence="2 3">
    <name type="scientific">Roseitalea porphyridii</name>
    <dbReference type="NCBI Taxonomy" id="1852022"/>
    <lineage>
        <taxon>Bacteria</taxon>
        <taxon>Pseudomonadati</taxon>
        <taxon>Pseudomonadota</taxon>
        <taxon>Alphaproteobacteria</taxon>
        <taxon>Hyphomicrobiales</taxon>
        <taxon>Ahrensiaceae</taxon>
        <taxon>Roseitalea</taxon>
    </lineage>
</organism>
<accession>A0A4P6V1F5</accession>
<keyword evidence="1" id="KW-0472">Membrane</keyword>
<feature type="transmembrane region" description="Helical" evidence="1">
    <location>
        <begin position="81"/>
        <end position="102"/>
    </location>
</feature>
<gene>
    <name evidence="2" type="ORF">E0E05_10345</name>
</gene>